<organism evidence="6 7">
    <name type="scientific">Natronobacterium haloterrestre</name>
    <name type="common">Halobiforma haloterrestris</name>
    <dbReference type="NCBI Taxonomy" id="148448"/>
    <lineage>
        <taxon>Archaea</taxon>
        <taxon>Methanobacteriati</taxon>
        <taxon>Methanobacteriota</taxon>
        <taxon>Stenosarchaea group</taxon>
        <taxon>Halobacteria</taxon>
        <taxon>Halobacteriales</taxon>
        <taxon>Natrialbaceae</taxon>
        <taxon>Natronobacterium</taxon>
    </lineage>
</organism>
<dbReference type="SUPFAM" id="SSF56349">
    <property type="entry name" value="DNA breaking-rejoining enzymes"/>
    <property type="match status" value="1"/>
</dbReference>
<keyword evidence="3" id="KW-0233">DNA recombination</keyword>
<dbReference type="GO" id="GO:0003677">
    <property type="term" value="F:DNA binding"/>
    <property type="evidence" value="ECO:0007669"/>
    <property type="project" value="UniProtKB-KW"/>
</dbReference>
<proteinExistence type="predicted"/>
<dbReference type="InterPro" id="IPR011010">
    <property type="entry name" value="DNA_brk_join_enz"/>
</dbReference>
<dbReference type="GO" id="GO:0006310">
    <property type="term" value="P:DNA recombination"/>
    <property type="evidence" value="ECO:0007669"/>
    <property type="project" value="UniProtKB-KW"/>
</dbReference>
<reference evidence="7" key="1">
    <citation type="submission" date="2016-10" db="EMBL/GenBank/DDBJ databases">
        <authorList>
            <person name="Varghese N."/>
            <person name="Submissions S."/>
        </authorList>
    </citation>
    <scope>NUCLEOTIDE SEQUENCE [LARGE SCALE GENOMIC DNA]</scope>
    <source>
        <strain evidence="7">DSM 13078</strain>
    </source>
</reference>
<dbReference type="CDD" id="cd00397">
    <property type="entry name" value="DNA_BRE_C"/>
    <property type="match status" value="1"/>
</dbReference>
<protein>
    <submittedName>
        <fullName evidence="6">Phage integrase family protein</fullName>
    </submittedName>
</protein>
<dbReference type="EMBL" id="FOKW01000011">
    <property type="protein sequence ID" value="SFC59932.1"/>
    <property type="molecule type" value="Genomic_DNA"/>
</dbReference>
<evidence type="ECO:0000256" key="1">
    <source>
        <dbReference type="ARBA" id="ARBA00022908"/>
    </source>
</evidence>
<feature type="domain" description="Tyr recombinase" evidence="5">
    <location>
        <begin position="60"/>
        <end position="286"/>
    </location>
</feature>
<evidence type="ECO:0000259" key="5">
    <source>
        <dbReference type="PROSITE" id="PS51898"/>
    </source>
</evidence>
<feature type="region of interest" description="Disordered" evidence="4">
    <location>
        <begin position="266"/>
        <end position="289"/>
    </location>
</feature>
<evidence type="ECO:0000256" key="4">
    <source>
        <dbReference type="SAM" id="MobiDB-lite"/>
    </source>
</evidence>
<dbReference type="Proteomes" id="UP000199161">
    <property type="component" value="Unassembled WGS sequence"/>
</dbReference>
<name>A0A1I1KI18_NATHA</name>
<dbReference type="GO" id="GO:0015074">
    <property type="term" value="P:DNA integration"/>
    <property type="evidence" value="ECO:0007669"/>
    <property type="project" value="UniProtKB-KW"/>
</dbReference>
<dbReference type="PROSITE" id="PS51898">
    <property type="entry name" value="TYR_RECOMBINASE"/>
    <property type="match status" value="1"/>
</dbReference>
<dbReference type="InterPro" id="IPR002104">
    <property type="entry name" value="Integrase_catalytic"/>
</dbReference>
<dbReference type="InterPro" id="IPR013762">
    <property type="entry name" value="Integrase-like_cat_sf"/>
</dbReference>
<evidence type="ECO:0000313" key="7">
    <source>
        <dbReference type="Proteomes" id="UP000199161"/>
    </source>
</evidence>
<dbReference type="Pfam" id="PF00589">
    <property type="entry name" value="Phage_integrase"/>
    <property type="match status" value="1"/>
</dbReference>
<evidence type="ECO:0000256" key="3">
    <source>
        <dbReference type="ARBA" id="ARBA00023172"/>
    </source>
</evidence>
<dbReference type="PANTHER" id="PTHR30349">
    <property type="entry name" value="PHAGE INTEGRASE-RELATED"/>
    <property type="match status" value="1"/>
</dbReference>
<dbReference type="Gene3D" id="1.10.443.10">
    <property type="entry name" value="Intergrase catalytic core"/>
    <property type="match status" value="1"/>
</dbReference>
<gene>
    <name evidence="6" type="ORF">SAMN05444422_111121</name>
</gene>
<sequence length="289" mass="34249">MNVTPEHADAWMRYLAQQDKISTHKSNCQKAVKMLLKWRHHEHGISEWDADFTFSEDTRQPRDYLTREEREAIREAALEYGSIPSYDNLTSAERDRWRAHLAQRFEKPKSEVGPADWERANGWKTPSLVWVSLDAGLRPIEVKRATLSWVDIENSVLRIPREESSKNTENWIVGLRDQTADMLRRWLNERRNYDRYDDSERIWLTSHGNPHSPRSLRYLLHRLCEIADIPVENRQMSWYTIRHSVGTYMTREEDLAAAQAQLRHTSEQTTMKYDQTPVEDRRDALDRMG</sequence>
<keyword evidence="1" id="KW-0229">DNA integration</keyword>
<evidence type="ECO:0000256" key="2">
    <source>
        <dbReference type="ARBA" id="ARBA00023125"/>
    </source>
</evidence>
<feature type="compositionally biased region" description="Basic and acidic residues" evidence="4">
    <location>
        <begin position="278"/>
        <end position="289"/>
    </location>
</feature>
<dbReference type="InterPro" id="IPR050090">
    <property type="entry name" value="Tyrosine_recombinase_XerCD"/>
</dbReference>
<accession>A0A1I1KI18</accession>
<evidence type="ECO:0000313" key="6">
    <source>
        <dbReference type="EMBL" id="SFC59932.1"/>
    </source>
</evidence>
<dbReference type="PANTHER" id="PTHR30349:SF41">
    <property type="entry name" value="INTEGRASE_RECOMBINASE PROTEIN MJ0367-RELATED"/>
    <property type="match status" value="1"/>
</dbReference>
<keyword evidence="2" id="KW-0238">DNA-binding</keyword>
<dbReference type="AlphaFoldDB" id="A0A1I1KI18"/>
<keyword evidence="7" id="KW-1185">Reference proteome</keyword>